<evidence type="ECO:0000313" key="2">
    <source>
        <dbReference type="EMBL" id="PYB86395.1"/>
    </source>
</evidence>
<name>A0A2V4IAM0_9PSED</name>
<comment type="caution">
    <text evidence="2">The sequence shown here is derived from an EMBL/GenBank/DDBJ whole genome shotgun (WGS) entry which is preliminary data.</text>
</comment>
<dbReference type="EMBL" id="QJRO01000001">
    <property type="protein sequence ID" value="PYB86395.1"/>
    <property type="molecule type" value="Genomic_DNA"/>
</dbReference>
<gene>
    <name evidence="2" type="ORF">DMX07_00990</name>
</gene>
<dbReference type="Pfam" id="PF18539">
    <property type="entry name" value="DUF5625"/>
    <property type="match status" value="1"/>
</dbReference>
<reference evidence="2 3" key="1">
    <citation type="submission" date="2018-06" db="EMBL/GenBank/DDBJ databases">
        <title>Pseudomonas diversity within urban Lake Michigan freshwaters.</title>
        <authorList>
            <person name="Batrich M."/>
            <person name="Hatzopoulos T."/>
            <person name="Putonti C."/>
        </authorList>
    </citation>
    <scope>NUCLEOTIDE SEQUENCE [LARGE SCALE GENOMIC DNA]</scope>
    <source>
        <strain evidence="2 3">LBp-160603</strain>
    </source>
</reference>
<protein>
    <recommendedName>
        <fullName evidence="1">DUF5625 domain-containing protein</fullName>
    </recommendedName>
</protein>
<dbReference type="InterPro" id="IPR041008">
    <property type="entry name" value="DUF5625"/>
</dbReference>
<proteinExistence type="predicted"/>
<dbReference type="Proteomes" id="UP000247620">
    <property type="component" value="Unassembled WGS sequence"/>
</dbReference>
<sequence>MNKIQYHIHTRLQTWLLIMTFFCLTACSEPLVIREPLDVSKANQTATAQFTVKKTGDYLFALMFVTGSTFDELEQQFAIFGDANEEGVPIDMHVRVLRDGVAILDQDVRAVGTYWGQAFIRDERRLNTAVRLIRILELSPGNYTVEARTLRDVDSFRHIESYIEFSYYKPKH</sequence>
<accession>A0A2V4IAM0</accession>
<evidence type="ECO:0000313" key="3">
    <source>
        <dbReference type="Proteomes" id="UP000247620"/>
    </source>
</evidence>
<dbReference type="AlphaFoldDB" id="A0A2V4IAM0"/>
<evidence type="ECO:0000259" key="1">
    <source>
        <dbReference type="Pfam" id="PF18539"/>
    </source>
</evidence>
<feature type="domain" description="DUF5625" evidence="1">
    <location>
        <begin position="35"/>
        <end position="167"/>
    </location>
</feature>
<dbReference type="Gene3D" id="2.60.120.790">
    <property type="match status" value="1"/>
</dbReference>
<organism evidence="2 3">
    <name type="scientific">Pseudomonas soli</name>
    <dbReference type="NCBI Taxonomy" id="1306993"/>
    <lineage>
        <taxon>Bacteria</taxon>
        <taxon>Pseudomonadati</taxon>
        <taxon>Pseudomonadota</taxon>
        <taxon>Gammaproteobacteria</taxon>
        <taxon>Pseudomonadales</taxon>
        <taxon>Pseudomonadaceae</taxon>
        <taxon>Pseudomonas</taxon>
    </lineage>
</organism>